<evidence type="ECO:0000313" key="2">
    <source>
        <dbReference type="EMBL" id="MEB3101228.1"/>
    </source>
</evidence>
<dbReference type="InterPro" id="IPR003797">
    <property type="entry name" value="DegV"/>
</dbReference>
<comment type="caution">
    <text evidence="2">The sequence shown here is derived from an EMBL/GenBank/DDBJ whole genome shotgun (WGS) entry which is preliminary data.</text>
</comment>
<dbReference type="SUPFAM" id="SSF82549">
    <property type="entry name" value="DAK1/DegV-like"/>
    <property type="match status" value="1"/>
</dbReference>
<dbReference type="NCBIfam" id="TIGR00762">
    <property type="entry name" value="DegV"/>
    <property type="match status" value="1"/>
</dbReference>
<protein>
    <submittedName>
        <fullName evidence="2">DegV family protein</fullName>
    </submittedName>
</protein>
<dbReference type="PANTHER" id="PTHR33434">
    <property type="entry name" value="DEGV DOMAIN-CONTAINING PROTEIN DR_1986-RELATED"/>
    <property type="match status" value="1"/>
</dbReference>
<dbReference type="InterPro" id="IPR043168">
    <property type="entry name" value="DegV_C"/>
</dbReference>
<dbReference type="Gene3D" id="3.40.50.10170">
    <property type="match status" value="1"/>
</dbReference>
<evidence type="ECO:0000256" key="1">
    <source>
        <dbReference type="ARBA" id="ARBA00023121"/>
    </source>
</evidence>
<name>A0ABU5ZFD9_9BACL</name>
<organism evidence="2 3">
    <name type="scientific">Ferviditalea candida</name>
    <dbReference type="NCBI Taxonomy" id="3108399"/>
    <lineage>
        <taxon>Bacteria</taxon>
        <taxon>Bacillati</taxon>
        <taxon>Bacillota</taxon>
        <taxon>Bacilli</taxon>
        <taxon>Bacillales</taxon>
        <taxon>Paenibacillaceae</taxon>
        <taxon>Ferviditalea</taxon>
    </lineage>
</organism>
<keyword evidence="1" id="KW-0446">Lipid-binding</keyword>
<sequence length="283" mass="30805">MSPIHIVTDSTSDIPAEVRKRLGIEMVPLKVHFGKETYQDAVTIQTDEFYRKLVDSKELPTTSQPSPVEFVDVYKRLLEDPDAEILSIHLSSALSGTYQSAVLAKSLLNNSPRITVIDSKSASYGFGMLVVAAAELAKQDANQQDIQDKIRRMRGGTRLYFLVDTLEYLYKGGRIGKASALFGSLLNIKPILTIDDEGEVTPVDKVRGHKKAVARIISLLKEDFADQPIHLTVANGKAPDAAQELEAMVKENLNAADSLHTVIGPVIGTHVGPGVIAVFASRA</sequence>
<dbReference type="EMBL" id="JAYJLD010000006">
    <property type="protein sequence ID" value="MEB3101228.1"/>
    <property type="molecule type" value="Genomic_DNA"/>
</dbReference>
<keyword evidence="3" id="KW-1185">Reference proteome</keyword>
<accession>A0ABU5ZFD9</accession>
<evidence type="ECO:0000313" key="3">
    <source>
        <dbReference type="Proteomes" id="UP001310386"/>
    </source>
</evidence>
<reference evidence="2" key="1">
    <citation type="submission" date="2023-12" db="EMBL/GenBank/DDBJ databases">
        <title>Fervidustalea candida gen. nov., sp. nov., a novel member of the family Paenibacillaceae isolated from a geothermal area.</title>
        <authorList>
            <person name="Li W.-J."/>
            <person name="Jiao J.-Y."/>
            <person name="Chen Y."/>
        </authorList>
    </citation>
    <scope>NUCLEOTIDE SEQUENCE</scope>
    <source>
        <strain evidence="2">SYSU GA230002</strain>
    </source>
</reference>
<dbReference type="PROSITE" id="PS51482">
    <property type="entry name" value="DEGV"/>
    <property type="match status" value="1"/>
</dbReference>
<dbReference type="Pfam" id="PF02645">
    <property type="entry name" value="DegV"/>
    <property type="match status" value="1"/>
</dbReference>
<dbReference type="PANTHER" id="PTHR33434:SF2">
    <property type="entry name" value="FATTY ACID-BINDING PROTEIN TM_1468"/>
    <property type="match status" value="1"/>
</dbReference>
<gene>
    <name evidence="2" type="ORF">VF724_06070</name>
</gene>
<dbReference type="Proteomes" id="UP001310386">
    <property type="component" value="Unassembled WGS sequence"/>
</dbReference>
<dbReference type="RefSeq" id="WP_371753337.1">
    <property type="nucleotide sequence ID" value="NZ_JAYJLD010000006.1"/>
</dbReference>
<proteinExistence type="predicted"/>
<dbReference type="InterPro" id="IPR050270">
    <property type="entry name" value="DegV_domain_contain"/>
</dbReference>
<dbReference type="Gene3D" id="3.30.1180.10">
    <property type="match status" value="1"/>
</dbReference>